<keyword evidence="2" id="KW-1185">Reference proteome</keyword>
<dbReference type="Proteomes" id="UP000515928">
    <property type="component" value="Chromosome"/>
</dbReference>
<sequence>MESYIGLGIVLEPSEDTVAQIEKIIDLIEVYSTSFTVTHPKKGDYDDWVEEPVQSTDDMNLIVEKLAYKTSYADINLEMGDYNLETRLQLSNEEKDFLVHFEIDQASLIRDNSRESLEKATSLIKSLIQSIDEAVDYSYIFCDQEAQYLYTKSRLIEIAHNPYAILKMHEREIVQAPWYLDGFTLRNTNH</sequence>
<dbReference type="AlphaFoldDB" id="A0A7G9S0W5"/>
<gene>
    <name evidence="1" type="ORF">H9L01_03775</name>
</gene>
<dbReference type="InterPro" id="IPR028951">
    <property type="entry name" value="Imm64"/>
</dbReference>
<organism evidence="1 2">
    <name type="scientific">Erysipelothrix inopinata</name>
    <dbReference type="NCBI Taxonomy" id="225084"/>
    <lineage>
        <taxon>Bacteria</taxon>
        <taxon>Bacillati</taxon>
        <taxon>Bacillota</taxon>
        <taxon>Erysipelotrichia</taxon>
        <taxon>Erysipelotrichales</taxon>
        <taxon>Erysipelotrichaceae</taxon>
        <taxon>Erysipelothrix</taxon>
    </lineage>
</organism>
<dbReference type="Pfam" id="PF15600">
    <property type="entry name" value="Imm64"/>
    <property type="match status" value="1"/>
</dbReference>
<protein>
    <submittedName>
        <fullName evidence="1">Uncharacterized protein</fullName>
    </submittedName>
</protein>
<proteinExistence type="predicted"/>
<dbReference type="EMBL" id="CP060715">
    <property type="protein sequence ID" value="QNN61490.1"/>
    <property type="molecule type" value="Genomic_DNA"/>
</dbReference>
<dbReference type="RefSeq" id="WP_187534690.1">
    <property type="nucleotide sequence ID" value="NZ_CBCSHU010000013.1"/>
</dbReference>
<accession>A0A7G9S0W5</accession>
<evidence type="ECO:0000313" key="1">
    <source>
        <dbReference type="EMBL" id="QNN61490.1"/>
    </source>
</evidence>
<name>A0A7G9S0W5_9FIRM</name>
<dbReference type="KEGG" id="eio:H9L01_03775"/>
<reference evidence="1 2" key="1">
    <citation type="submission" date="2020-08" db="EMBL/GenBank/DDBJ databases">
        <title>Genome sequence of Erysipelothrix inopinata DSM 15511T.</title>
        <authorList>
            <person name="Hyun D.-W."/>
            <person name="Bae J.-W."/>
        </authorList>
    </citation>
    <scope>NUCLEOTIDE SEQUENCE [LARGE SCALE GENOMIC DNA]</scope>
    <source>
        <strain evidence="1 2">DSM 15511</strain>
    </source>
</reference>
<evidence type="ECO:0000313" key="2">
    <source>
        <dbReference type="Proteomes" id="UP000515928"/>
    </source>
</evidence>